<organism evidence="2 3">
    <name type="scientific">Lysinibacillus capsici</name>
    <dbReference type="NCBI Taxonomy" id="2115968"/>
    <lineage>
        <taxon>Bacteria</taxon>
        <taxon>Bacillati</taxon>
        <taxon>Bacillota</taxon>
        <taxon>Bacilli</taxon>
        <taxon>Bacillales</taxon>
        <taxon>Bacillaceae</taxon>
        <taxon>Lysinibacillus</taxon>
    </lineage>
</organism>
<protein>
    <recommendedName>
        <fullName evidence="1">DUF7448 domain-containing protein</fullName>
    </recommendedName>
</protein>
<feature type="domain" description="DUF7448" evidence="1">
    <location>
        <begin position="5"/>
        <end position="113"/>
    </location>
</feature>
<accession>A0A2X0XYD7</accession>
<reference evidence="2 3" key="1">
    <citation type="submission" date="2018-06" db="EMBL/GenBank/DDBJ databases">
        <authorList>
            <consortium name="Pathogen Informatics"/>
            <person name="Doyle S."/>
        </authorList>
    </citation>
    <scope>NUCLEOTIDE SEQUENCE [LARGE SCALE GENOMIC DNA]</scope>
    <source>
        <strain evidence="2 3">NCTC7582</strain>
    </source>
</reference>
<evidence type="ECO:0000313" key="2">
    <source>
        <dbReference type="EMBL" id="SPT98778.1"/>
    </source>
</evidence>
<dbReference type="AlphaFoldDB" id="A0A2X0XYD7"/>
<evidence type="ECO:0000259" key="1">
    <source>
        <dbReference type="Pfam" id="PF24240"/>
    </source>
</evidence>
<dbReference type="Proteomes" id="UP000251431">
    <property type="component" value="Unassembled WGS sequence"/>
</dbReference>
<dbReference type="InterPro" id="IPR055871">
    <property type="entry name" value="DUF7448"/>
</dbReference>
<gene>
    <name evidence="2" type="ORF">NCTC7582_01936</name>
</gene>
<proteinExistence type="predicted"/>
<dbReference type="EMBL" id="UAQE01000001">
    <property type="protein sequence ID" value="SPT98778.1"/>
    <property type="molecule type" value="Genomic_DNA"/>
</dbReference>
<evidence type="ECO:0000313" key="3">
    <source>
        <dbReference type="Proteomes" id="UP000251431"/>
    </source>
</evidence>
<dbReference type="Pfam" id="PF24240">
    <property type="entry name" value="DUF7448"/>
    <property type="match status" value="1"/>
</dbReference>
<name>A0A2X0XYD7_9BACI</name>
<sequence>MASIETLLNKTLSSIEQVGNDELYFLTTEGDKFKMYHEQDCCESVWLEETIGDLEDLIGSPLLMAEEVIESPPESDNYESATWTFYKFATIKGYVTLRWVGESNGYYSETVDFCKVN</sequence>
<dbReference type="RefSeq" id="WP_112117143.1">
    <property type="nucleotide sequence ID" value="NZ_UAQE01000001.1"/>
</dbReference>